<name>A0A2N3LCY9_9BACI</name>
<dbReference type="RefSeq" id="WP_101356757.1">
    <property type="nucleotide sequence ID" value="NZ_PIQO01000043.1"/>
</dbReference>
<accession>A0A2N3LCY9</accession>
<organism evidence="1 2">
    <name type="scientific">Heyndrickxia camelliae</name>
    <dbReference type="NCBI Taxonomy" id="1707093"/>
    <lineage>
        <taxon>Bacteria</taxon>
        <taxon>Bacillati</taxon>
        <taxon>Bacillota</taxon>
        <taxon>Bacilli</taxon>
        <taxon>Bacillales</taxon>
        <taxon>Bacillaceae</taxon>
        <taxon>Heyndrickxia</taxon>
    </lineage>
</organism>
<dbReference type="Proteomes" id="UP000233440">
    <property type="component" value="Unassembled WGS sequence"/>
</dbReference>
<evidence type="ECO:0000313" key="1">
    <source>
        <dbReference type="EMBL" id="PKR82456.1"/>
    </source>
</evidence>
<sequence length="64" mass="8040">MNFKQEYIYEWSQDDSYEKAQLLWLWYDYHTEMYDRELWSQYPAQNDETMVMLSSPGRIFAHFI</sequence>
<protein>
    <submittedName>
        <fullName evidence="1">Uncharacterized protein</fullName>
    </submittedName>
</protein>
<proteinExistence type="predicted"/>
<reference evidence="1 2" key="1">
    <citation type="submission" date="2017-11" db="EMBL/GenBank/DDBJ databases">
        <title>Bacillus camelliae sp. nov., isolated from pu'er tea.</title>
        <authorList>
            <person name="Niu L."/>
        </authorList>
    </citation>
    <scope>NUCLEOTIDE SEQUENCE [LARGE SCALE GENOMIC DNA]</scope>
    <source>
        <strain evidence="1 2">7578-1</strain>
    </source>
</reference>
<dbReference type="OrthoDB" id="10004110at2"/>
<dbReference type="AlphaFoldDB" id="A0A2N3LCY9"/>
<keyword evidence="2" id="KW-1185">Reference proteome</keyword>
<comment type="caution">
    <text evidence="1">The sequence shown here is derived from an EMBL/GenBank/DDBJ whole genome shotgun (WGS) entry which is preliminary data.</text>
</comment>
<dbReference type="EMBL" id="PIQO01000043">
    <property type="protein sequence ID" value="PKR82456.1"/>
    <property type="molecule type" value="Genomic_DNA"/>
</dbReference>
<evidence type="ECO:0000313" key="2">
    <source>
        <dbReference type="Proteomes" id="UP000233440"/>
    </source>
</evidence>
<gene>
    <name evidence="1" type="ORF">CWO92_24265</name>
</gene>